<gene>
    <name evidence="1" type="ORF">DPEC_G00351980</name>
</gene>
<dbReference type="EMBL" id="CM055763">
    <property type="protein sequence ID" value="KAJ7985432.1"/>
    <property type="molecule type" value="Genomic_DNA"/>
</dbReference>
<evidence type="ECO:0000313" key="2">
    <source>
        <dbReference type="Proteomes" id="UP001157502"/>
    </source>
</evidence>
<sequence>MPAASDATPRRSFQRESRGTVNTTITPTERAPVKAVDVPWKSGHLGGLIGRSRGERCGPNNNVKKKKNQIH</sequence>
<evidence type="ECO:0000313" key="1">
    <source>
        <dbReference type="EMBL" id="KAJ7985432.1"/>
    </source>
</evidence>
<accession>A0ACC2F267</accession>
<reference evidence="1" key="1">
    <citation type="submission" date="2021-05" db="EMBL/GenBank/DDBJ databases">
        <authorList>
            <person name="Pan Q."/>
            <person name="Jouanno E."/>
            <person name="Zahm M."/>
            <person name="Klopp C."/>
            <person name="Cabau C."/>
            <person name="Louis A."/>
            <person name="Berthelot C."/>
            <person name="Parey E."/>
            <person name="Roest Crollius H."/>
            <person name="Montfort J."/>
            <person name="Robinson-Rechavi M."/>
            <person name="Bouchez O."/>
            <person name="Lampietro C."/>
            <person name="Lopez Roques C."/>
            <person name="Donnadieu C."/>
            <person name="Postlethwait J."/>
            <person name="Bobe J."/>
            <person name="Dillon D."/>
            <person name="Chandos A."/>
            <person name="von Hippel F."/>
            <person name="Guiguen Y."/>
        </authorList>
    </citation>
    <scope>NUCLEOTIDE SEQUENCE</scope>
    <source>
        <strain evidence="1">YG-Jan2019</strain>
    </source>
</reference>
<name>A0ACC2F267_DALPE</name>
<proteinExistence type="predicted"/>
<dbReference type="Proteomes" id="UP001157502">
    <property type="component" value="Chromosome 36"/>
</dbReference>
<comment type="caution">
    <text evidence="1">The sequence shown here is derived from an EMBL/GenBank/DDBJ whole genome shotgun (WGS) entry which is preliminary data.</text>
</comment>
<organism evidence="1 2">
    <name type="scientific">Dallia pectoralis</name>
    <name type="common">Alaska blackfish</name>
    <dbReference type="NCBI Taxonomy" id="75939"/>
    <lineage>
        <taxon>Eukaryota</taxon>
        <taxon>Metazoa</taxon>
        <taxon>Chordata</taxon>
        <taxon>Craniata</taxon>
        <taxon>Vertebrata</taxon>
        <taxon>Euteleostomi</taxon>
        <taxon>Actinopterygii</taxon>
        <taxon>Neopterygii</taxon>
        <taxon>Teleostei</taxon>
        <taxon>Protacanthopterygii</taxon>
        <taxon>Esociformes</taxon>
        <taxon>Umbridae</taxon>
        <taxon>Dallia</taxon>
    </lineage>
</organism>
<protein>
    <submittedName>
        <fullName evidence="1">Uncharacterized protein</fullName>
    </submittedName>
</protein>
<keyword evidence="2" id="KW-1185">Reference proteome</keyword>